<dbReference type="Gene3D" id="3.30.1050.10">
    <property type="entry name" value="SCP2 sterol-binding domain"/>
    <property type="match status" value="1"/>
</dbReference>
<sequence length="122" mass="14632">MKLRVLLWLMAVMYKRSSRRNESMREYLQNVERTIQFATEKRNVARYLRFRDQRVSSQAKETDEAELTIRFSDAAVGFRILWAMASGKDKNAFMRGIQEQQIKVEGDPMLLMWFQKSIKYIR</sequence>
<comment type="caution">
    <text evidence="2">The sequence shown here is derived from an EMBL/GenBank/DDBJ whole genome shotgun (WGS) entry which is preliminary data.</text>
</comment>
<evidence type="ECO:0000259" key="1">
    <source>
        <dbReference type="Pfam" id="PF02036"/>
    </source>
</evidence>
<dbReference type="RefSeq" id="WP_008044238.1">
    <property type="nucleotide sequence ID" value="NZ_CH724151.1"/>
</dbReference>
<dbReference type="AlphaFoldDB" id="A4BEZ3"/>
<reference evidence="2 3" key="1">
    <citation type="submission" date="2006-02" db="EMBL/GenBank/DDBJ databases">
        <authorList>
            <person name="Pinhassi J."/>
            <person name="Pedros-Alio C."/>
            <person name="Ferriera S."/>
            <person name="Johnson J."/>
            <person name="Kravitz S."/>
            <person name="Halpern A."/>
            <person name="Remington K."/>
            <person name="Beeson K."/>
            <person name="Tran B."/>
            <person name="Rogers Y.-H."/>
            <person name="Friedman R."/>
            <person name="Venter J.C."/>
        </authorList>
    </citation>
    <scope>NUCLEOTIDE SEQUENCE [LARGE SCALE GENOMIC DNA]</scope>
    <source>
        <strain evidence="2 3">MED297</strain>
    </source>
</reference>
<dbReference type="OrthoDB" id="7011745at2"/>
<dbReference type="HOGENOM" id="CLU_127661_1_0_6"/>
<dbReference type="STRING" id="314283.MED297_18608"/>
<gene>
    <name evidence="2" type="ORF">MED297_18608</name>
</gene>
<accession>A4BEZ3</accession>
<name>A4BEZ3_9GAMM</name>
<dbReference type="Pfam" id="PF02036">
    <property type="entry name" value="SCP2"/>
    <property type="match status" value="1"/>
</dbReference>
<dbReference type="InterPro" id="IPR003033">
    <property type="entry name" value="SCP2_sterol-bd_dom"/>
</dbReference>
<dbReference type="InterPro" id="IPR036527">
    <property type="entry name" value="SCP2_sterol-bd_dom_sf"/>
</dbReference>
<dbReference type="Proteomes" id="UP000005953">
    <property type="component" value="Unassembled WGS sequence"/>
</dbReference>
<feature type="domain" description="SCP2" evidence="1">
    <location>
        <begin position="19"/>
        <end position="116"/>
    </location>
</feature>
<evidence type="ECO:0000313" key="2">
    <source>
        <dbReference type="EMBL" id="EAR09328.1"/>
    </source>
</evidence>
<keyword evidence="3" id="KW-1185">Reference proteome</keyword>
<protein>
    <recommendedName>
        <fullName evidence="1">SCP2 domain-containing protein</fullName>
    </recommendedName>
</protein>
<dbReference type="SUPFAM" id="SSF55718">
    <property type="entry name" value="SCP-like"/>
    <property type="match status" value="1"/>
</dbReference>
<organism evidence="2 3">
    <name type="scientific">Reinekea blandensis MED297</name>
    <dbReference type="NCBI Taxonomy" id="314283"/>
    <lineage>
        <taxon>Bacteria</taxon>
        <taxon>Pseudomonadati</taxon>
        <taxon>Pseudomonadota</taxon>
        <taxon>Gammaproteobacteria</taxon>
        <taxon>Oceanospirillales</taxon>
        <taxon>Saccharospirillaceae</taxon>
        <taxon>Reinekea</taxon>
    </lineage>
</organism>
<dbReference type="EMBL" id="AAOE01000011">
    <property type="protein sequence ID" value="EAR09328.1"/>
    <property type="molecule type" value="Genomic_DNA"/>
</dbReference>
<evidence type="ECO:0000313" key="3">
    <source>
        <dbReference type="Proteomes" id="UP000005953"/>
    </source>
</evidence>
<proteinExistence type="predicted"/>